<organism evidence="1 2">
    <name type="scientific">Phlebia brevispora</name>
    <dbReference type="NCBI Taxonomy" id="194682"/>
    <lineage>
        <taxon>Eukaryota</taxon>
        <taxon>Fungi</taxon>
        <taxon>Dikarya</taxon>
        <taxon>Basidiomycota</taxon>
        <taxon>Agaricomycotina</taxon>
        <taxon>Agaricomycetes</taxon>
        <taxon>Polyporales</taxon>
        <taxon>Meruliaceae</taxon>
        <taxon>Phlebia</taxon>
    </lineage>
</organism>
<reference evidence="1" key="1">
    <citation type="submission" date="2022-07" db="EMBL/GenBank/DDBJ databases">
        <title>Genome Sequence of Phlebia brevispora.</title>
        <authorList>
            <person name="Buettner E."/>
        </authorList>
    </citation>
    <scope>NUCLEOTIDE SEQUENCE</scope>
    <source>
        <strain evidence="1">MPL23</strain>
    </source>
</reference>
<dbReference type="Proteomes" id="UP001148662">
    <property type="component" value="Unassembled WGS sequence"/>
</dbReference>
<comment type="caution">
    <text evidence="1">The sequence shown here is derived from an EMBL/GenBank/DDBJ whole genome shotgun (WGS) entry which is preliminary data.</text>
</comment>
<dbReference type="EMBL" id="JANHOG010001319">
    <property type="protein sequence ID" value="KAJ3539096.1"/>
    <property type="molecule type" value="Genomic_DNA"/>
</dbReference>
<protein>
    <submittedName>
        <fullName evidence="1">Uncharacterized protein</fullName>
    </submittedName>
</protein>
<evidence type="ECO:0000313" key="1">
    <source>
        <dbReference type="EMBL" id="KAJ3539096.1"/>
    </source>
</evidence>
<name>A0ACC1SG66_9APHY</name>
<keyword evidence="2" id="KW-1185">Reference proteome</keyword>
<proteinExistence type="predicted"/>
<evidence type="ECO:0000313" key="2">
    <source>
        <dbReference type="Proteomes" id="UP001148662"/>
    </source>
</evidence>
<gene>
    <name evidence="1" type="ORF">NM688_g6415</name>
</gene>
<accession>A0ACC1SG66</accession>
<sequence length="451" mass="50392">MRINASIPIHRGMEKLDKDAFRKSIDVLAAEVAPATTHNLLKAPEMRGVIIDLPKIKSVVPAPEGKRLVLTRFTDESDLSLETKQYLESQSAKLVNHTINLDYDYWTADDILSSILPAELVEGAPSGYAMVGHIAHLNLNDEYLPYKYIIGQAILDASKNAGIKTVVNKLDSISNQFRVFKMELLAGEPNYVVEHHEADCRFTFDFSEVYWNSRLHTEHSRLVEQFKPEDVVADVFAGVGPFAIPAAKKGCGVFANDLNPNSFKYLSKNITDNRVHQLVRASCEDGRDFIRRVVSRALADPLPSPEAAVSKTQVLKAEKAARKLSQLGQLPPKLEVHQPKRSRITQFVMNLPDSAITFLDAFRGVLSPENNDGRDLSGLYKAADLPMVNCYCFTRELEIERAEKDIRERVEEKIGHPLGGDVSLHYVRSVAPTKEMYCISFRLPGEVAFGS</sequence>